<organism evidence="4 5">
    <name type="scientific">Paracoccus cavernae</name>
    <dbReference type="NCBI Taxonomy" id="1571207"/>
    <lineage>
        <taxon>Bacteria</taxon>
        <taxon>Pseudomonadati</taxon>
        <taxon>Pseudomonadota</taxon>
        <taxon>Alphaproteobacteria</taxon>
        <taxon>Rhodobacterales</taxon>
        <taxon>Paracoccaceae</taxon>
        <taxon>Paracoccus</taxon>
    </lineage>
</organism>
<keyword evidence="1" id="KW-0997">Cell inner membrane</keyword>
<comment type="function">
    <text evidence="1">Part of the tripartite ATP-independent periplasmic (TRAP) transport system.</text>
</comment>
<keyword evidence="5" id="KW-1185">Reference proteome</keyword>
<proteinExistence type="predicted"/>
<sequence>MLDVLFLSVGMVIFAVLANSIFKEFLQAWKSADFFGTPGIFTAPTWPFKLMTAIGAGAMTVEFALNAYETLRKLPSQRVGVTSRDLTWLALGLAAFFALTAVVVWGDWSRIALGVWAVVFLLVLLMAGMHVPVVLCVVGVVAIWLLRDNPNVAWNSLKSSATGTIDKFEFGVIPLFVLMGLFTDISDIGRDAYRVAAWWTRKILGGWGLQPLSPTRFSRR</sequence>
<gene>
    <name evidence="4" type="ORF">QWZ10_06385</name>
</gene>
<comment type="caution">
    <text evidence="4">The sequence shown here is derived from an EMBL/GenBank/DDBJ whole genome shotgun (WGS) entry which is preliminary data.</text>
</comment>
<accession>A0ABT8D5I8</accession>
<feature type="domain" description="TRAP C4-dicarboxylate transport system permease DctM subunit" evidence="3">
    <location>
        <begin position="118"/>
        <end position="207"/>
    </location>
</feature>
<evidence type="ECO:0000256" key="1">
    <source>
        <dbReference type="RuleBase" id="RU369079"/>
    </source>
</evidence>
<evidence type="ECO:0000256" key="2">
    <source>
        <dbReference type="SAM" id="Phobius"/>
    </source>
</evidence>
<feature type="transmembrane region" description="Helical" evidence="2">
    <location>
        <begin position="86"/>
        <end position="106"/>
    </location>
</feature>
<feature type="transmembrane region" description="Helical" evidence="2">
    <location>
        <begin position="118"/>
        <end position="146"/>
    </location>
</feature>
<keyword evidence="2" id="KW-0472">Membrane</keyword>
<comment type="subcellular location">
    <subcellularLocation>
        <location evidence="1">Cell inner membrane</location>
        <topology evidence="1">Multi-pass membrane protein</topology>
    </subcellularLocation>
</comment>
<dbReference type="InterPro" id="IPR010656">
    <property type="entry name" value="DctM"/>
</dbReference>
<evidence type="ECO:0000313" key="4">
    <source>
        <dbReference type="EMBL" id="MDN3711541.1"/>
    </source>
</evidence>
<dbReference type="EMBL" id="JAUFRC010000001">
    <property type="protein sequence ID" value="MDN3711541.1"/>
    <property type="molecule type" value="Genomic_DNA"/>
</dbReference>
<dbReference type="Pfam" id="PF06808">
    <property type="entry name" value="DctM"/>
    <property type="match status" value="1"/>
</dbReference>
<evidence type="ECO:0000313" key="5">
    <source>
        <dbReference type="Proteomes" id="UP001243846"/>
    </source>
</evidence>
<name>A0ABT8D5I8_9RHOB</name>
<evidence type="ECO:0000259" key="3">
    <source>
        <dbReference type="Pfam" id="PF06808"/>
    </source>
</evidence>
<keyword evidence="2" id="KW-1133">Transmembrane helix</keyword>
<dbReference type="Proteomes" id="UP001243846">
    <property type="component" value="Unassembled WGS sequence"/>
</dbReference>
<keyword evidence="1" id="KW-0813">Transport</keyword>
<keyword evidence="1" id="KW-1003">Cell membrane</keyword>
<protein>
    <submittedName>
        <fullName evidence="4">TRAP transporter large permease subunit</fullName>
    </submittedName>
</protein>
<reference evidence="5" key="1">
    <citation type="journal article" date="2019" name="Int. J. Syst. Evol. Microbiol.">
        <title>The Global Catalogue of Microorganisms (GCM) 10K type strain sequencing project: providing services to taxonomists for standard genome sequencing and annotation.</title>
        <authorList>
            <consortium name="The Broad Institute Genomics Platform"/>
            <consortium name="The Broad Institute Genome Sequencing Center for Infectious Disease"/>
            <person name="Wu L."/>
            <person name="Ma J."/>
        </authorList>
    </citation>
    <scope>NUCLEOTIDE SEQUENCE [LARGE SCALE GENOMIC DNA]</scope>
    <source>
        <strain evidence="5">CECT 8482</strain>
    </source>
</reference>
<keyword evidence="2" id="KW-0812">Transmembrane</keyword>